<evidence type="ECO:0000313" key="1">
    <source>
        <dbReference type="EMBL" id="SVC02268.1"/>
    </source>
</evidence>
<reference evidence="1" key="1">
    <citation type="submission" date="2018-05" db="EMBL/GenBank/DDBJ databases">
        <authorList>
            <person name="Lanie J.A."/>
            <person name="Ng W.-L."/>
            <person name="Kazmierczak K.M."/>
            <person name="Andrzejewski T.M."/>
            <person name="Davidsen T.M."/>
            <person name="Wayne K.J."/>
            <person name="Tettelin H."/>
            <person name="Glass J.I."/>
            <person name="Rusch D."/>
            <person name="Podicherti R."/>
            <person name="Tsui H.-C.T."/>
            <person name="Winkler M.E."/>
        </authorList>
    </citation>
    <scope>NUCLEOTIDE SEQUENCE</scope>
</reference>
<dbReference type="EMBL" id="UINC01069128">
    <property type="protein sequence ID" value="SVC02268.1"/>
    <property type="molecule type" value="Genomic_DNA"/>
</dbReference>
<accession>A0A382IRT8</accession>
<gene>
    <name evidence="1" type="ORF">METZ01_LOCUS255122</name>
</gene>
<dbReference type="AlphaFoldDB" id="A0A382IRT8"/>
<name>A0A382IRT8_9ZZZZ</name>
<protein>
    <submittedName>
        <fullName evidence="1">Uncharacterized protein</fullName>
    </submittedName>
</protein>
<sequence>MLLIASEEELIKCSKEPDEIKRLNCYDLLAESIHEIEDDKRITKPII</sequence>
<organism evidence="1">
    <name type="scientific">marine metagenome</name>
    <dbReference type="NCBI Taxonomy" id="408172"/>
    <lineage>
        <taxon>unclassified sequences</taxon>
        <taxon>metagenomes</taxon>
        <taxon>ecological metagenomes</taxon>
    </lineage>
</organism>
<proteinExistence type="predicted"/>